<proteinExistence type="predicted"/>
<dbReference type="RefSeq" id="NP_064800.1">
    <property type="nucleotide sequence ID" value="NC_002520.1"/>
</dbReference>
<organismHost>
    <name type="scientific">Amsacta</name>
    <dbReference type="NCBI Taxonomy" id="340055"/>
</organismHost>
<dbReference type="EMBL" id="AF250284">
    <property type="protein sequence ID" value="AAG02724.1"/>
    <property type="molecule type" value="Genomic_DNA"/>
</dbReference>
<dbReference type="InterPro" id="IPR056688">
    <property type="entry name" value="DUF7786"/>
</dbReference>
<keyword evidence="2" id="KW-1185">Reference proteome</keyword>
<protein>
    <submittedName>
        <fullName evidence="1">AMV018</fullName>
    </submittedName>
</protein>
<dbReference type="OrthoDB" id="25705at10239"/>
<dbReference type="KEGG" id="vg:1494608"/>
<name>Q9EN30_AMEPV</name>
<evidence type="ECO:0000313" key="1">
    <source>
        <dbReference type="EMBL" id="AAG02724.1"/>
    </source>
</evidence>
<reference evidence="1 2" key="1">
    <citation type="journal article" date="2000" name="Virology">
        <title>Complete genomic sequence of the Amsacta moorei entomopoxvirus: analysis and comparison with other poxviruses.</title>
        <authorList>
            <person name="Bawden A.L."/>
            <person name="Glassberg K.J."/>
            <person name="Diggans J."/>
            <person name="Shaw R."/>
            <person name="Farmerie W."/>
            <person name="Moyer R.W."/>
        </authorList>
    </citation>
    <scope>NUCLEOTIDE SEQUENCE [LARGE SCALE GENOMIC DNA]</scope>
</reference>
<organism evidence="1 2">
    <name type="scientific">Amsacta moorei entomopoxvirus</name>
    <name type="common">AmEPV</name>
    <dbReference type="NCBI Taxonomy" id="28321"/>
    <lineage>
        <taxon>Viruses</taxon>
        <taxon>Varidnaviria</taxon>
        <taxon>Bamfordvirae</taxon>
        <taxon>Nucleocytoviricota</taxon>
        <taxon>Pokkesviricetes</taxon>
        <taxon>Chitovirales</taxon>
        <taxon>Poxviridae</taxon>
        <taxon>Entomopoxvirinae</taxon>
        <taxon>Betaentomopoxvirus</taxon>
    </lineage>
</organism>
<dbReference type="Pfam" id="PF25012">
    <property type="entry name" value="DUF7786"/>
    <property type="match status" value="1"/>
</dbReference>
<gene>
    <name evidence="1" type="primary">AMV018</name>
</gene>
<evidence type="ECO:0000313" key="2">
    <source>
        <dbReference type="Proteomes" id="UP000000872"/>
    </source>
</evidence>
<dbReference type="Proteomes" id="UP000000872">
    <property type="component" value="Segment"/>
</dbReference>
<accession>Q9EN30</accession>
<dbReference type="GeneID" id="1494608"/>
<sequence>MDNNKLELFGEQINDLLIKNPNWNIKLSGVAKIITLDNKIIFSASLYIENYKNDNIPKPYDYDYIFKNENNKLPDFIYNTIEILTFKSNTNLPNPQWRIQVKYL</sequence>